<dbReference type="OrthoDB" id="9801058at2"/>
<proteinExistence type="inferred from homology"/>
<dbReference type="PANTHER" id="PTHR30269:SF23">
    <property type="entry name" value="MEMBRANE TRANSPORTER PROTEIN YDHB-RELATED"/>
    <property type="match status" value="1"/>
</dbReference>
<dbReference type="PANTHER" id="PTHR30269">
    <property type="entry name" value="TRANSMEMBRANE PROTEIN YFCA"/>
    <property type="match status" value="1"/>
</dbReference>
<evidence type="ECO:0000256" key="4">
    <source>
        <dbReference type="ARBA" id="ARBA00022475"/>
    </source>
</evidence>
<keyword evidence="3" id="KW-0813">Transport</keyword>
<name>A0A498DKC1_9BACI</name>
<keyword evidence="5 8" id="KW-0812">Transmembrane</keyword>
<dbReference type="AlphaFoldDB" id="A0A498DKC1"/>
<feature type="transmembrane region" description="Helical" evidence="8">
    <location>
        <begin position="47"/>
        <end position="65"/>
    </location>
</feature>
<comment type="subcellular location">
    <subcellularLocation>
        <location evidence="1 8">Cell membrane</location>
        <topology evidence="1 8">Multi-pass membrane protein</topology>
    </subcellularLocation>
</comment>
<reference evidence="9 10" key="1">
    <citation type="submission" date="2018-10" db="EMBL/GenBank/DDBJ databases">
        <title>Oceanobacillus sp. YLB-02 draft genome.</title>
        <authorList>
            <person name="Yu L."/>
        </authorList>
    </citation>
    <scope>NUCLEOTIDE SEQUENCE [LARGE SCALE GENOMIC DNA]</scope>
    <source>
        <strain evidence="9 10">YLB-02</strain>
    </source>
</reference>
<evidence type="ECO:0000256" key="6">
    <source>
        <dbReference type="ARBA" id="ARBA00022989"/>
    </source>
</evidence>
<feature type="transmembrane region" description="Helical" evidence="8">
    <location>
        <begin position="12"/>
        <end position="40"/>
    </location>
</feature>
<dbReference type="Pfam" id="PF01925">
    <property type="entry name" value="TauE"/>
    <property type="match status" value="1"/>
</dbReference>
<feature type="transmembrane region" description="Helical" evidence="8">
    <location>
        <begin position="77"/>
        <end position="95"/>
    </location>
</feature>
<dbReference type="EMBL" id="RCHR01000002">
    <property type="protein sequence ID" value="RLL46932.1"/>
    <property type="molecule type" value="Genomic_DNA"/>
</dbReference>
<evidence type="ECO:0000256" key="2">
    <source>
        <dbReference type="ARBA" id="ARBA00009142"/>
    </source>
</evidence>
<dbReference type="GO" id="GO:0005886">
    <property type="term" value="C:plasma membrane"/>
    <property type="evidence" value="ECO:0007669"/>
    <property type="project" value="UniProtKB-SubCell"/>
</dbReference>
<feature type="transmembrane region" description="Helical" evidence="8">
    <location>
        <begin position="102"/>
        <end position="121"/>
    </location>
</feature>
<feature type="transmembrane region" description="Helical" evidence="8">
    <location>
        <begin position="229"/>
        <end position="246"/>
    </location>
</feature>
<dbReference type="InterPro" id="IPR002781">
    <property type="entry name" value="TM_pro_TauE-like"/>
</dbReference>
<evidence type="ECO:0000313" key="9">
    <source>
        <dbReference type="EMBL" id="RLL46932.1"/>
    </source>
</evidence>
<evidence type="ECO:0000256" key="7">
    <source>
        <dbReference type="ARBA" id="ARBA00023136"/>
    </source>
</evidence>
<evidence type="ECO:0000256" key="5">
    <source>
        <dbReference type="ARBA" id="ARBA00022692"/>
    </source>
</evidence>
<evidence type="ECO:0000256" key="3">
    <source>
        <dbReference type="ARBA" id="ARBA00022448"/>
    </source>
</evidence>
<keyword evidence="10" id="KW-1185">Reference proteome</keyword>
<dbReference type="RefSeq" id="WP_121522183.1">
    <property type="nucleotide sequence ID" value="NZ_RCHR01000002.1"/>
</dbReference>
<sequence>MFDLTVLDWTIVTISAIAIGFSKAGLPNLIIFVVTLMMIVFPAKESVGILLPMLLVGDLFAIIYYRRSVVWKHLLSLIPWSLLGIAFGYMVLIAIDSKQLEPLIGVIVLTMIGLHAIRSKFGERFNELLPDSRWFTSSMGTLGGFTTMIGNAAGGIMSIYLLVKGLPKKEFVGTSAWFFLTVNAIKFPLYMQLGLITGKSLAFNSMLIIPILLGALLGVKILPAIPQKIFQILILGLAAIGGINLLL</sequence>
<evidence type="ECO:0000256" key="8">
    <source>
        <dbReference type="RuleBase" id="RU363041"/>
    </source>
</evidence>
<keyword evidence="7 8" id="KW-0472">Membrane</keyword>
<evidence type="ECO:0000313" key="10">
    <source>
        <dbReference type="Proteomes" id="UP000270219"/>
    </source>
</evidence>
<feature type="transmembrane region" description="Helical" evidence="8">
    <location>
        <begin position="175"/>
        <end position="195"/>
    </location>
</feature>
<feature type="transmembrane region" description="Helical" evidence="8">
    <location>
        <begin position="141"/>
        <end position="163"/>
    </location>
</feature>
<gene>
    <name evidence="9" type="ORF">D8M04_06965</name>
</gene>
<organism evidence="9 10">
    <name type="scientific">Oceanobacillus piezotolerans</name>
    <dbReference type="NCBI Taxonomy" id="2448030"/>
    <lineage>
        <taxon>Bacteria</taxon>
        <taxon>Bacillati</taxon>
        <taxon>Bacillota</taxon>
        <taxon>Bacilli</taxon>
        <taxon>Bacillales</taxon>
        <taxon>Bacillaceae</taxon>
        <taxon>Oceanobacillus</taxon>
    </lineage>
</organism>
<comment type="similarity">
    <text evidence="2 8">Belongs to the 4-toluene sulfonate uptake permease (TSUP) (TC 2.A.102) family.</text>
</comment>
<protein>
    <recommendedName>
        <fullName evidence="8">Probable membrane transporter protein</fullName>
    </recommendedName>
</protein>
<keyword evidence="4 8" id="KW-1003">Cell membrane</keyword>
<comment type="caution">
    <text evidence="9">The sequence shown here is derived from an EMBL/GenBank/DDBJ whole genome shotgun (WGS) entry which is preliminary data.</text>
</comment>
<accession>A0A498DKC1</accession>
<evidence type="ECO:0000256" key="1">
    <source>
        <dbReference type="ARBA" id="ARBA00004651"/>
    </source>
</evidence>
<dbReference type="InterPro" id="IPR052017">
    <property type="entry name" value="TSUP"/>
</dbReference>
<feature type="transmembrane region" description="Helical" evidence="8">
    <location>
        <begin position="201"/>
        <end position="222"/>
    </location>
</feature>
<dbReference type="Proteomes" id="UP000270219">
    <property type="component" value="Unassembled WGS sequence"/>
</dbReference>
<keyword evidence="6 8" id="KW-1133">Transmembrane helix</keyword>